<dbReference type="Gene3D" id="1.25.40.20">
    <property type="entry name" value="Ankyrin repeat-containing domain"/>
    <property type="match status" value="2"/>
</dbReference>
<feature type="repeat" description="ANK" evidence="3">
    <location>
        <begin position="146"/>
        <end position="178"/>
    </location>
</feature>
<feature type="compositionally biased region" description="Polar residues" evidence="4">
    <location>
        <begin position="1"/>
        <end position="11"/>
    </location>
</feature>
<feature type="region of interest" description="Disordered" evidence="4">
    <location>
        <begin position="1"/>
        <end position="23"/>
    </location>
</feature>
<dbReference type="Proteomes" id="UP000325780">
    <property type="component" value="Unassembled WGS sequence"/>
</dbReference>
<evidence type="ECO:0000256" key="1">
    <source>
        <dbReference type="ARBA" id="ARBA00022737"/>
    </source>
</evidence>
<dbReference type="EMBL" id="ML742048">
    <property type="protein sequence ID" value="KAE8152772.1"/>
    <property type="molecule type" value="Genomic_DNA"/>
</dbReference>
<dbReference type="AlphaFoldDB" id="A0A5N6U2K4"/>
<dbReference type="InterPro" id="IPR002110">
    <property type="entry name" value="Ankyrin_rpt"/>
</dbReference>
<dbReference type="SUPFAM" id="SSF48403">
    <property type="entry name" value="Ankyrin repeat"/>
    <property type="match status" value="2"/>
</dbReference>
<evidence type="ECO:0000313" key="6">
    <source>
        <dbReference type="Proteomes" id="UP000325780"/>
    </source>
</evidence>
<protein>
    <submittedName>
        <fullName evidence="5">Ankyrin repeat-containing domain protein</fullName>
    </submittedName>
</protein>
<evidence type="ECO:0000256" key="2">
    <source>
        <dbReference type="ARBA" id="ARBA00023043"/>
    </source>
</evidence>
<evidence type="ECO:0000256" key="3">
    <source>
        <dbReference type="PROSITE-ProRule" id="PRU00023"/>
    </source>
</evidence>
<name>A0A5N6U2K4_ASPAV</name>
<dbReference type="Pfam" id="PF12796">
    <property type="entry name" value="Ank_2"/>
    <property type="match status" value="1"/>
</dbReference>
<dbReference type="PANTHER" id="PTHR24198:SF165">
    <property type="entry name" value="ANKYRIN REPEAT-CONTAINING PROTEIN-RELATED"/>
    <property type="match status" value="1"/>
</dbReference>
<dbReference type="SMART" id="SM00248">
    <property type="entry name" value="ANK"/>
    <property type="match status" value="7"/>
</dbReference>
<dbReference type="PROSITE" id="PS50297">
    <property type="entry name" value="ANK_REP_REGION"/>
    <property type="match status" value="1"/>
</dbReference>
<evidence type="ECO:0000313" key="5">
    <source>
        <dbReference type="EMBL" id="KAE8152772.1"/>
    </source>
</evidence>
<organism evidence="5 6">
    <name type="scientific">Aspergillus avenaceus</name>
    <dbReference type="NCBI Taxonomy" id="36643"/>
    <lineage>
        <taxon>Eukaryota</taxon>
        <taxon>Fungi</taxon>
        <taxon>Dikarya</taxon>
        <taxon>Ascomycota</taxon>
        <taxon>Pezizomycotina</taxon>
        <taxon>Eurotiomycetes</taxon>
        <taxon>Eurotiomycetidae</taxon>
        <taxon>Eurotiales</taxon>
        <taxon>Aspergillaceae</taxon>
        <taxon>Aspergillus</taxon>
        <taxon>Aspergillus subgen. Circumdati</taxon>
    </lineage>
</organism>
<reference evidence="5 6" key="1">
    <citation type="submission" date="2019-04" db="EMBL/GenBank/DDBJ databases">
        <title>Friends and foes A comparative genomics study of 23 Aspergillus species from section Flavi.</title>
        <authorList>
            <consortium name="DOE Joint Genome Institute"/>
            <person name="Kjaerbolling I."/>
            <person name="Vesth T."/>
            <person name="Frisvad J.C."/>
            <person name="Nybo J.L."/>
            <person name="Theobald S."/>
            <person name="Kildgaard S."/>
            <person name="Isbrandt T."/>
            <person name="Kuo A."/>
            <person name="Sato A."/>
            <person name="Lyhne E.K."/>
            <person name="Kogle M.E."/>
            <person name="Wiebenga A."/>
            <person name="Kun R.S."/>
            <person name="Lubbers R.J."/>
            <person name="Makela M.R."/>
            <person name="Barry K."/>
            <person name="Chovatia M."/>
            <person name="Clum A."/>
            <person name="Daum C."/>
            <person name="Haridas S."/>
            <person name="He G."/>
            <person name="LaButti K."/>
            <person name="Lipzen A."/>
            <person name="Mondo S."/>
            <person name="Riley R."/>
            <person name="Salamov A."/>
            <person name="Simmons B.A."/>
            <person name="Magnuson J.K."/>
            <person name="Henrissat B."/>
            <person name="Mortensen U.H."/>
            <person name="Larsen T.O."/>
            <person name="Devries R.P."/>
            <person name="Grigoriev I.V."/>
            <person name="Machida M."/>
            <person name="Baker S.E."/>
            <person name="Andersen M.R."/>
        </authorList>
    </citation>
    <scope>NUCLEOTIDE SEQUENCE [LARGE SCALE GENOMIC DNA]</scope>
    <source>
        <strain evidence="5 6">IBT 18842</strain>
    </source>
</reference>
<gene>
    <name evidence="5" type="ORF">BDV25DRAFT_137579</name>
</gene>
<evidence type="ECO:0000256" key="4">
    <source>
        <dbReference type="SAM" id="MobiDB-lite"/>
    </source>
</evidence>
<dbReference type="InterPro" id="IPR036770">
    <property type="entry name" value="Ankyrin_rpt-contain_sf"/>
</dbReference>
<keyword evidence="1" id="KW-0677">Repeat</keyword>
<proteinExistence type="predicted"/>
<dbReference type="OrthoDB" id="20872at2759"/>
<keyword evidence="2 3" id="KW-0040">ANK repeat</keyword>
<sequence length="443" mass="50884">MAQSKPNTLPSGGSDIDESLDSSSPSTPRLSLFKQLPGELILQIADCFEWLCDIIPFLRTNRYLYLTLRPYLYKRRMLDDAIFDESKALILERLTKSHINHWKLSRLDPTREGMSRMWEMSVSAGLITTANKILKHKPTIIYTAFPRRTALRGAAVKGNTFLTKLLLERGDTLNVDDSTLSVVLYKVLRRSHVGVLELLLKHGQVDVNIRLDQYKSLYQHESLYQHWSLYQYESLFQHESLFHFAVMTMNEDMLRILLKYPNLDVTYRGEWYDKPLMRAIEARNESVMKLLMDSEKIHPFEDCRTLLQPLIYAIRHKYIEGVKLLLETKRVNLGLTGVSGETPLCCACHRGSKDIVELLLNAGLDGINTKDRLQQTPLWHAATRDRSDVVKLLLATGKVDLTLQDLFSNTAFDVARGYSKELLREAELKRNNKSGDQPEDVGK</sequence>
<feature type="repeat" description="ANK" evidence="3">
    <location>
        <begin position="339"/>
        <end position="365"/>
    </location>
</feature>
<keyword evidence="6" id="KW-1185">Reference proteome</keyword>
<dbReference type="PANTHER" id="PTHR24198">
    <property type="entry name" value="ANKYRIN REPEAT AND PROTEIN KINASE DOMAIN-CONTAINING PROTEIN"/>
    <property type="match status" value="1"/>
</dbReference>
<accession>A0A5N6U2K4</accession>
<dbReference type="PROSITE" id="PS50088">
    <property type="entry name" value="ANK_REPEAT"/>
    <property type="match status" value="2"/>
</dbReference>